<reference evidence="3 4" key="1">
    <citation type="journal article" date="1998" name="DNA Res.">
        <title>Complete sequence and gene organization of the genome of a hyper-thermophilic archaebacterium, Pyrococcus horikoshii OT3.</title>
        <authorList>
            <person name="Kawarabayasi Y."/>
            <person name="Sawada M."/>
            <person name="Horikawa H."/>
            <person name="Haikawa Y."/>
            <person name="Hino Y."/>
            <person name="Yamamoto S."/>
            <person name="Sekine M."/>
            <person name="Baba S."/>
            <person name="Kosugi H."/>
            <person name="Hosoyama A."/>
            <person name="Nagai Y."/>
            <person name="Sakai M."/>
            <person name="Ogura K."/>
            <person name="Otuka R."/>
            <person name="Nakazawa H."/>
            <person name="Takamiya M."/>
            <person name="Ohfuku Y."/>
            <person name="Funahashi T."/>
            <person name="Tanaka T."/>
            <person name="Kudoh Y."/>
            <person name="Yamazaki J."/>
            <person name="Kushida N."/>
            <person name="Oguchi A."/>
            <person name="Aoki K."/>
            <person name="Nakamura Y."/>
            <person name="Robb T.F."/>
            <person name="Horikoshi K."/>
            <person name="Masuchi Y."/>
            <person name="Shizuya H."/>
            <person name="Kikuchi H."/>
        </authorList>
    </citation>
    <scope>NUCLEOTIDE SEQUENCE [LARGE SCALE GENOMIC DNA]</scope>
    <source>
        <strain evidence="4">ATCC 700860 / DSM 12428 / JCM 9974 / NBRC 100139 / OT-3</strain>
    </source>
</reference>
<feature type="domain" description="Glycosyltransferase RgtA/B/C/D-like" evidence="2">
    <location>
        <begin position="71"/>
        <end position="221"/>
    </location>
</feature>
<keyword evidence="1" id="KW-0472">Membrane</keyword>
<organism evidence="3 4">
    <name type="scientific">Pyrococcus horikoshii (strain ATCC 700860 / DSM 12428 / JCM 9974 / NBRC 100139 / OT-3)</name>
    <dbReference type="NCBI Taxonomy" id="70601"/>
    <lineage>
        <taxon>Archaea</taxon>
        <taxon>Methanobacteriati</taxon>
        <taxon>Methanobacteriota</taxon>
        <taxon>Thermococci</taxon>
        <taxon>Thermococcales</taxon>
        <taxon>Thermococcaceae</taxon>
        <taxon>Pyrococcus</taxon>
    </lineage>
</organism>
<feature type="transmembrane region" description="Helical" evidence="1">
    <location>
        <begin position="277"/>
        <end position="299"/>
    </location>
</feature>
<sequence length="502" mass="58166">MGCTMKRKKAQLLWLLFIAFIVNFSVIYGRKMPVGGNGGDTIIHMAMIRGIYLGRNPFLDQHYNVPPNWYPFLYHALIAFLARLTHISIWSLMIWTPLIFALIMVFAWYKLGEELDKDYGGLLFGSLAFLALKSQLFPNPKELIPIFLPLFYLEYYRYFRDRENRHLLYSGLLLGLMMWSHYGAALPVLAGTIAYALIELKRNPKLMIPPFLSLAVFSPFIVNVLLHIHPGSTMIVEGKWLSALSWSSALHRIASPSWTLPIVTIAFLSLRKRNLEFWNFLIVVIISMIGINVTPTIVYDLGGPAVFPSRFGIPLSYTYLILCGFGIDFLIKALKIPRKQILSLTFSFLLIIYGSWSFIACNYHNFSSKYTYKNFEDLAGNYTKGLVKVSEWIRENTERDAYLIGYPYTLEWIAGFTGRPVVAVSYGHGNPFLDMEQRRKDIEEFFTNPEKREEIIKKYNIKYIILDPYTKRSFNVTIDDFGDNFRIVFQWGEFYILEKNIK</sequence>
<keyword evidence="1" id="KW-1133">Transmembrane helix</keyword>
<name>O74002_PYRHO</name>
<feature type="transmembrane region" description="Helical" evidence="1">
    <location>
        <begin position="311"/>
        <end position="334"/>
    </location>
</feature>
<feature type="transmembrane region" description="Helical" evidence="1">
    <location>
        <begin position="341"/>
        <end position="359"/>
    </location>
</feature>
<dbReference type="PIR" id="G71055">
    <property type="entry name" value="G71055"/>
</dbReference>
<feature type="transmembrane region" description="Helical" evidence="1">
    <location>
        <begin position="210"/>
        <end position="229"/>
    </location>
</feature>
<feature type="transmembrane region" description="Helical" evidence="1">
    <location>
        <begin position="92"/>
        <end position="109"/>
    </location>
</feature>
<evidence type="ECO:0000313" key="4">
    <source>
        <dbReference type="Proteomes" id="UP000000752"/>
    </source>
</evidence>
<dbReference type="InterPro" id="IPR038731">
    <property type="entry name" value="RgtA/B/C-like"/>
</dbReference>
<feature type="transmembrane region" description="Helical" evidence="1">
    <location>
        <begin position="249"/>
        <end position="270"/>
    </location>
</feature>
<keyword evidence="1" id="KW-0812">Transmembrane</keyword>
<gene>
    <name evidence="3" type="ordered locus">PH1141</name>
</gene>
<evidence type="ECO:0000313" key="3">
    <source>
        <dbReference type="EMBL" id="BAA30241.1"/>
    </source>
</evidence>
<dbReference type="EnsemblBacteria" id="BAA30241">
    <property type="protein sequence ID" value="BAA30241"/>
    <property type="gene ID" value="BAA30241"/>
</dbReference>
<feature type="transmembrane region" description="Helical" evidence="1">
    <location>
        <begin position="12"/>
        <end position="29"/>
    </location>
</feature>
<dbReference type="STRING" id="70601.gene:9378101"/>
<dbReference type="AlphaFoldDB" id="O74002"/>
<dbReference type="eggNOG" id="arCOG00563">
    <property type="taxonomic scope" value="Archaea"/>
</dbReference>
<dbReference type="EMBL" id="BA000001">
    <property type="protein sequence ID" value="BAA30241.1"/>
    <property type="molecule type" value="Genomic_DNA"/>
</dbReference>
<feature type="transmembrane region" description="Helical" evidence="1">
    <location>
        <begin position="69"/>
        <end position="85"/>
    </location>
</feature>
<protein>
    <recommendedName>
        <fullName evidence="2">Glycosyltransferase RgtA/B/C/D-like domain-containing protein</fullName>
    </recommendedName>
</protein>
<keyword evidence="4" id="KW-1185">Reference proteome</keyword>
<dbReference type="Proteomes" id="UP000000752">
    <property type="component" value="Chromosome"/>
</dbReference>
<accession>O74002</accession>
<dbReference type="KEGG" id="pho:PH1141"/>
<feature type="transmembrane region" description="Helical" evidence="1">
    <location>
        <begin position="179"/>
        <end position="198"/>
    </location>
</feature>
<dbReference type="Pfam" id="PF13231">
    <property type="entry name" value="PMT_2"/>
    <property type="match status" value="1"/>
</dbReference>
<proteinExistence type="predicted"/>
<evidence type="ECO:0000256" key="1">
    <source>
        <dbReference type="SAM" id="Phobius"/>
    </source>
</evidence>
<evidence type="ECO:0000259" key="2">
    <source>
        <dbReference type="Pfam" id="PF13231"/>
    </source>
</evidence>